<feature type="transmembrane region" description="Helical" evidence="5">
    <location>
        <begin position="50"/>
        <end position="70"/>
    </location>
</feature>
<dbReference type="OrthoDB" id="5982228at2759"/>
<dbReference type="STRING" id="1445577.A0A010QH40"/>
<dbReference type="GO" id="GO:0015179">
    <property type="term" value="F:L-amino acid transmembrane transporter activity"/>
    <property type="evidence" value="ECO:0007669"/>
    <property type="project" value="TreeGrafter"/>
</dbReference>
<dbReference type="PANTHER" id="PTHR11785">
    <property type="entry name" value="AMINO ACID TRANSPORTER"/>
    <property type="match status" value="1"/>
</dbReference>
<feature type="transmembrane region" description="Helical" evidence="5">
    <location>
        <begin position="146"/>
        <end position="165"/>
    </location>
</feature>
<protein>
    <submittedName>
        <fullName evidence="6">High-affinity methionine permease</fullName>
    </submittedName>
</protein>
<dbReference type="EMBL" id="JARH01000872">
    <property type="protein sequence ID" value="EXF76045.1"/>
    <property type="molecule type" value="Genomic_DNA"/>
</dbReference>
<feature type="transmembrane region" description="Helical" evidence="5">
    <location>
        <begin position="468"/>
        <end position="488"/>
    </location>
</feature>
<feature type="transmembrane region" description="Helical" evidence="5">
    <location>
        <begin position="216"/>
        <end position="240"/>
    </location>
</feature>
<dbReference type="Proteomes" id="UP000020467">
    <property type="component" value="Unassembled WGS sequence"/>
</dbReference>
<evidence type="ECO:0000256" key="2">
    <source>
        <dbReference type="ARBA" id="ARBA00022692"/>
    </source>
</evidence>
<dbReference type="PANTHER" id="PTHR11785:SF382">
    <property type="entry name" value="LOW-AFFINITY METHIONINE PERMEASE"/>
    <property type="match status" value="1"/>
</dbReference>
<dbReference type="Pfam" id="PF13520">
    <property type="entry name" value="AA_permease_2"/>
    <property type="match status" value="1"/>
</dbReference>
<keyword evidence="4 5" id="KW-0472">Membrane</keyword>
<dbReference type="AlphaFoldDB" id="A0A010QH40"/>
<feature type="transmembrane region" description="Helical" evidence="5">
    <location>
        <begin position="267"/>
        <end position="288"/>
    </location>
</feature>
<comment type="subcellular location">
    <subcellularLocation>
        <location evidence="1">Membrane</location>
        <topology evidence="1">Multi-pass membrane protein</topology>
    </subcellularLocation>
</comment>
<dbReference type="HOGENOM" id="CLU_013661_1_1_1"/>
<feature type="transmembrane region" description="Helical" evidence="5">
    <location>
        <begin position="562"/>
        <end position="586"/>
    </location>
</feature>
<feature type="transmembrane region" description="Helical" evidence="5">
    <location>
        <begin position="436"/>
        <end position="456"/>
    </location>
</feature>
<feature type="transmembrane region" description="Helical" evidence="5">
    <location>
        <begin position="356"/>
        <end position="377"/>
    </location>
</feature>
<organism evidence="6 7">
    <name type="scientific">Colletotrichum fioriniae PJ7</name>
    <dbReference type="NCBI Taxonomy" id="1445577"/>
    <lineage>
        <taxon>Eukaryota</taxon>
        <taxon>Fungi</taxon>
        <taxon>Dikarya</taxon>
        <taxon>Ascomycota</taxon>
        <taxon>Pezizomycotina</taxon>
        <taxon>Sordariomycetes</taxon>
        <taxon>Hypocreomycetidae</taxon>
        <taxon>Glomerellales</taxon>
        <taxon>Glomerellaceae</taxon>
        <taxon>Colletotrichum</taxon>
        <taxon>Colletotrichum acutatum species complex</taxon>
    </lineage>
</organism>
<dbReference type="Gene3D" id="1.20.1740.10">
    <property type="entry name" value="Amino acid/polyamine transporter I"/>
    <property type="match status" value="1"/>
</dbReference>
<accession>A0A010QH40</accession>
<sequence length="684" mass="75751">MNDFPSSIGFYQEPRGAEEASIHSDIDEVIDPISHGNGIVTHAPKEGFRLGYFDVACLVINRMIGTGIFMSPQRVMRGTRSVGATLLFWLAGIIYCLCGTHVYIEYGLNVPRYLINGHDHSVPRSGGDLVYLQYVFRKPAYRKNTLLLSTCIFGISFIILGNMAGNSIHFAMRLLEAAGISEPENGSVRGIALAVATFSCGIHAFSRRGGILLNNILAVVKIMIMLLIIVATIVVGAGGFPGAKNVFGENTSPKNSFKSASNDANSYAQAFLAIIFSFSGFEQPNYVLGEISRPKKKFPIAMGAGVGTVVTLYLAVNICYMVVVPKEDQINENVAQKFFELTFGTLGSASDTGARIFNAFLAISSLGNIIVMTYTAARVKQEIAKEGMLPWPKFFAQNTDMSIGRVLRWFQRKGWFSSILRLKWLSPEHHSEKTPVGALLLHFVSCTILIFATYNMSPKDAYTLLTSLSAYVINAFIGTFLGLGILILRFRGPPTTLNDDDASTFGKDPRPLPRTWAEMTGKRFRPLLSVFCAFVYMCGGLYPVITNWVPPSKYLSTQLNPWWVIPTVSWIIIGLGVTWFIGFVLVARYIERKDHRVFVVEKKPEFEQADSSGRGSTEMGPDLIQVHETVYLSWVGREALRARRPVFDDSRQTNADMRETPVSPFAGTDFAAFMQQSPGREGHW</sequence>
<evidence type="ECO:0000313" key="6">
    <source>
        <dbReference type="EMBL" id="EXF76045.1"/>
    </source>
</evidence>
<evidence type="ECO:0000256" key="5">
    <source>
        <dbReference type="SAM" id="Phobius"/>
    </source>
</evidence>
<keyword evidence="2 5" id="KW-0812">Transmembrane</keyword>
<dbReference type="InterPro" id="IPR050598">
    <property type="entry name" value="AminoAcid_Transporter"/>
</dbReference>
<comment type="caution">
    <text evidence="6">The sequence shown here is derived from an EMBL/GenBank/DDBJ whole genome shotgun (WGS) entry which is preliminary data.</text>
</comment>
<gene>
    <name evidence="6" type="ORF">CFIO01_09594</name>
</gene>
<dbReference type="KEGG" id="cfj:CFIO01_09594"/>
<proteinExistence type="predicted"/>
<feature type="transmembrane region" description="Helical" evidence="5">
    <location>
        <begin position="300"/>
        <end position="323"/>
    </location>
</feature>
<evidence type="ECO:0000256" key="3">
    <source>
        <dbReference type="ARBA" id="ARBA00022989"/>
    </source>
</evidence>
<name>A0A010QH40_9PEZI</name>
<dbReference type="GO" id="GO:0016020">
    <property type="term" value="C:membrane"/>
    <property type="evidence" value="ECO:0007669"/>
    <property type="project" value="UniProtKB-SubCell"/>
</dbReference>
<feature type="transmembrane region" description="Helical" evidence="5">
    <location>
        <begin position="524"/>
        <end position="542"/>
    </location>
</feature>
<evidence type="ECO:0000256" key="1">
    <source>
        <dbReference type="ARBA" id="ARBA00004141"/>
    </source>
</evidence>
<keyword evidence="7" id="KW-1185">Reference proteome</keyword>
<dbReference type="InterPro" id="IPR002293">
    <property type="entry name" value="AA/rel_permease1"/>
</dbReference>
<evidence type="ECO:0000313" key="7">
    <source>
        <dbReference type="Proteomes" id="UP000020467"/>
    </source>
</evidence>
<reference evidence="6 7" key="1">
    <citation type="submission" date="2014-02" db="EMBL/GenBank/DDBJ databases">
        <title>The genome sequence of Colletotrichum fioriniae PJ7.</title>
        <authorList>
            <person name="Baroncelli R."/>
            <person name="Thon M.R."/>
        </authorList>
    </citation>
    <scope>NUCLEOTIDE SEQUENCE [LARGE SCALE GENOMIC DNA]</scope>
    <source>
        <strain evidence="6 7">PJ7</strain>
    </source>
</reference>
<feature type="transmembrane region" description="Helical" evidence="5">
    <location>
        <begin position="82"/>
        <end position="104"/>
    </location>
</feature>
<evidence type="ECO:0000256" key="4">
    <source>
        <dbReference type="ARBA" id="ARBA00023136"/>
    </source>
</evidence>
<dbReference type="eggNOG" id="KOG1287">
    <property type="taxonomic scope" value="Eukaryota"/>
</dbReference>
<keyword evidence="3 5" id="KW-1133">Transmembrane helix</keyword>